<sequence>MKKLRLNLCCGLASLWLILLISPMSLFAQNAEIKIKVAVKEADGQPLPGVSVKIKGTNQGTQTDLEGKFSLNASPSATLVFSIVGFVTKEEPIGNKVSISVIMTPNNASLSEVVVIGYGAQRKADVTSAVSTVKSENFVTGPVTDAGTLLKGKVAGLSISNPSGDPNAQSQILLRGTNTINGANTGVLVIIDGVPGDLLTVAPEDIAEMSVLKDGSSAAIYGVRGSNGVIIITTKRAKGDKINRIDYSGSESVSQLTRTPKLLTADDYRAQIAAGLRDPSYDKGSSTDWIKAISKDFPVSSVHNLSFTGGNDQTNYLASANYRFLNGIFQQSNHGQFTGRVDINHTTLGGKLKFNLGILQTNFNDIPFAPYDYRQALIMNPTAPVKMPDGSYYQEPTNFQYQNPVSDLYNTDQPQTSFRSKYNATVTLLPVSGLRIAATGSYTKSGYQNLYYANSQNISTLRDNQNGVANISTGQTVERFLNISAEYSKAFGDHRFTVLGGYEYQDYDYFNSGITNHNFPTDQFGYNQIQLGTAQKDGQDFIISGRTQTNLISYFARGTYNYKEKYLLLASLRIDGASQLYGASEPYGKFPSVQAGWRITKESFMQNQHIFDDLKLRAGYGVTGNQPAAGFLAVGLLGYGNYILYNGQWIQTLSPSQNANPSLRWEEKHETDIGLDYSILKGFITGSVDYYDRKIKGLLYSYNVPSPPNLYPTTMANVGTMENKGVEVTLNITPIKNKNFNWTSTFTFSTNTNKLVSLSNDLYQATVPYFTTGYTGDPIQTFTSIVQVGHNIGDFYGYKVTGVSKDGYWIYQEPDGTSVPYDKFGHSFNDKQIIGNGLPKYYGGWNNSIAYKNWDFSVTMRGAFDYQVINFQRMYYENPGIINYNRLKSAYDPVFGTAVLNKNVPLEYNSYYVENGDFWKVDNINLGYTFRNLKAKYIHNPRVAFSMLNAFVITGYKGIDPEVDRSGLAPGIDQRDTYPTLRTYTISLSASF</sequence>
<evidence type="ECO:0000256" key="5">
    <source>
        <dbReference type="ARBA" id="ARBA00023077"/>
    </source>
</evidence>
<keyword evidence="3 8" id="KW-1134">Transmembrane beta strand</keyword>
<evidence type="ECO:0000256" key="7">
    <source>
        <dbReference type="ARBA" id="ARBA00023237"/>
    </source>
</evidence>
<comment type="similarity">
    <text evidence="8 9">Belongs to the TonB-dependent receptor family.</text>
</comment>
<organism evidence="13 14">
    <name type="scientific">Mucilaginibacter agri</name>
    <dbReference type="NCBI Taxonomy" id="2695265"/>
    <lineage>
        <taxon>Bacteria</taxon>
        <taxon>Pseudomonadati</taxon>
        <taxon>Bacteroidota</taxon>
        <taxon>Sphingobacteriia</taxon>
        <taxon>Sphingobacteriales</taxon>
        <taxon>Sphingobacteriaceae</taxon>
        <taxon>Mucilaginibacter</taxon>
    </lineage>
</organism>
<evidence type="ECO:0000256" key="6">
    <source>
        <dbReference type="ARBA" id="ARBA00023136"/>
    </source>
</evidence>
<evidence type="ECO:0000256" key="10">
    <source>
        <dbReference type="SAM" id="SignalP"/>
    </source>
</evidence>
<dbReference type="NCBIfam" id="TIGR04057">
    <property type="entry name" value="SusC_RagA_signa"/>
    <property type="match status" value="1"/>
</dbReference>
<name>A0A966DSB0_9SPHI</name>
<keyword evidence="7 8" id="KW-0998">Cell outer membrane</keyword>
<keyword evidence="4 8" id="KW-0812">Transmembrane</keyword>
<dbReference type="PROSITE" id="PS52016">
    <property type="entry name" value="TONB_DEPENDENT_REC_3"/>
    <property type="match status" value="1"/>
</dbReference>
<proteinExistence type="inferred from homology"/>
<dbReference type="InterPro" id="IPR039426">
    <property type="entry name" value="TonB-dep_rcpt-like"/>
</dbReference>
<dbReference type="Gene3D" id="2.170.130.10">
    <property type="entry name" value="TonB-dependent receptor, plug domain"/>
    <property type="match status" value="1"/>
</dbReference>
<dbReference type="Gene3D" id="2.40.170.20">
    <property type="entry name" value="TonB-dependent receptor, beta-barrel domain"/>
    <property type="match status" value="1"/>
</dbReference>
<dbReference type="InterPro" id="IPR012910">
    <property type="entry name" value="Plug_dom"/>
</dbReference>
<dbReference type="InterPro" id="IPR036942">
    <property type="entry name" value="Beta-barrel_TonB_sf"/>
</dbReference>
<dbReference type="Pfam" id="PF13715">
    <property type="entry name" value="CarbopepD_reg_2"/>
    <property type="match status" value="1"/>
</dbReference>
<feature type="chain" id="PRO_5036971196" evidence="10">
    <location>
        <begin position="29"/>
        <end position="992"/>
    </location>
</feature>
<gene>
    <name evidence="13" type="ORF">GSY63_02085</name>
</gene>
<dbReference type="EMBL" id="WWEO01000035">
    <property type="protein sequence ID" value="NCD68141.1"/>
    <property type="molecule type" value="Genomic_DNA"/>
</dbReference>
<feature type="signal peptide" evidence="10">
    <location>
        <begin position="1"/>
        <end position="28"/>
    </location>
</feature>
<evidence type="ECO:0000256" key="3">
    <source>
        <dbReference type="ARBA" id="ARBA00022452"/>
    </source>
</evidence>
<evidence type="ECO:0000256" key="1">
    <source>
        <dbReference type="ARBA" id="ARBA00004571"/>
    </source>
</evidence>
<reference evidence="13" key="1">
    <citation type="submission" date="2020-01" db="EMBL/GenBank/DDBJ databases">
        <authorList>
            <person name="Seo Y.L."/>
        </authorList>
    </citation>
    <scope>NUCLEOTIDE SEQUENCE</scope>
    <source>
        <strain evidence="13">R11</strain>
    </source>
</reference>
<dbReference type="Gene3D" id="2.60.40.1120">
    <property type="entry name" value="Carboxypeptidase-like, regulatory domain"/>
    <property type="match status" value="1"/>
</dbReference>
<evidence type="ECO:0000256" key="8">
    <source>
        <dbReference type="PROSITE-ProRule" id="PRU01360"/>
    </source>
</evidence>
<dbReference type="SUPFAM" id="SSF56935">
    <property type="entry name" value="Porins"/>
    <property type="match status" value="1"/>
</dbReference>
<dbReference type="GO" id="GO:0009279">
    <property type="term" value="C:cell outer membrane"/>
    <property type="evidence" value="ECO:0007669"/>
    <property type="project" value="UniProtKB-SubCell"/>
</dbReference>
<comment type="subcellular location">
    <subcellularLocation>
        <location evidence="1 8">Cell outer membrane</location>
        <topology evidence="1 8">Multi-pass membrane protein</topology>
    </subcellularLocation>
</comment>
<evidence type="ECO:0000313" key="14">
    <source>
        <dbReference type="Proteomes" id="UP000638732"/>
    </source>
</evidence>
<dbReference type="NCBIfam" id="TIGR04056">
    <property type="entry name" value="OMP_RagA_SusC"/>
    <property type="match status" value="1"/>
</dbReference>
<evidence type="ECO:0000256" key="4">
    <source>
        <dbReference type="ARBA" id="ARBA00022692"/>
    </source>
</evidence>
<reference evidence="13" key="2">
    <citation type="submission" date="2020-10" db="EMBL/GenBank/DDBJ databases">
        <title>Mucilaginibacter sp. nov., isolated from soil.</title>
        <authorList>
            <person name="Jeon C.O."/>
        </authorList>
    </citation>
    <scope>NUCLEOTIDE SEQUENCE</scope>
    <source>
        <strain evidence="13">R11</strain>
    </source>
</reference>
<dbReference type="InterPro" id="IPR000531">
    <property type="entry name" value="Beta-barrel_TonB"/>
</dbReference>
<dbReference type="AlphaFoldDB" id="A0A966DSB0"/>
<keyword evidence="2 8" id="KW-0813">Transport</keyword>
<accession>A0A966DSB0</accession>
<feature type="domain" description="TonB-dependent receptor plug" evidence="12">
    <location>
        <begin position="123"/>
        <end position="229"/>
    </location>
</feature>
<evidence type="ECO:0000256" key="9">
    <source>
        <dbReference type="RuleBase" id="RU003357"/>
    </source>
</evidence>
<keyword evidence="10" id="KW-0732">Signal</keyword>
<dbReference type="InterPro" id="IPR037066">
    <property type="entry name" value="Plug_dom_sf"/>
</dbReference>
<evidence type="ECO:0000259" key="12">
    <source>
        <dbReference type="Pfam" id="PF07715"/>
    </source>
</evidence>
<dbReference type="InterPro" id="IPR023997">
    <property type="entry name" value="TonB-dep_OMP_SusC/RagA_CS"/>
</dbReference>
<keyword evidence="5 9" id="KW-0798">TonB box</keyword>
<feature type="domain" description="TonB-dependent receptor-like beta-barrel" evidence="11">
    <location>
        <begin position="371"/>
        <end position="809"/>
    </location>
</feature>
<evidence type="ECO:0000256" key="2">
    <source>
        <dbReference type="ARBA" id="ARBA00022448"/>
    </source>
</evidence>
<evidence type="ECO:0000313" key="13">
    <source>
        <dbReference type="EMBL" id="NCD68141.1"/>
    </source>
</evidence>
<dbReference type="RefSeq" id="WP_166584165.1">
    <property type="nucleotide sequence ID" value="NZ_WWEO01000035.1"/>
</dbReference>
<dbReference type="Pfam" id="PF00593">
    <property type="entry name" value="TonB_dep_Rec_b-barrel"/>
    <property type="match status" value="1"/>
</dbReference>
<evidence type="ECO:0000259" key="11">
    <source>
        <dbReference type="Pfam" id="PF00593"/>
    </source>
</evidence>
<protein>
    <submittedName>
        <fullName evidence="13">SusC/RagA family TonB-linked outer membrane protein</fullName>
    </submittedName>
</protein>
<comment type="caution">
    <text evidence="13">The sequence shown here is derived from an EMBL/GenBank/DDBJ whole genome shotgun (WGS) entry which is preliminary data.</text>
</comment>
<keyword evidence="14" id="KW-1185">Reference proteome</keyword>
<dbReference type="Pfam" id="PF07715">
    <property type="entry name" value="Plug"/>
    <property type="match status" value="1"/>
</dbReference>
<dbReference type="SUPFAM" id="SSF49464">
    <property type="entry name" value="Carboxypeptidase regulatory domain-like"/>
    <property type="match status" value="1"/>
</dbReference>
<dbReference type="InterPro" id="IPR008969">
    <property type="entry name" value="CarboxyPept-like_regulatory"/>
</dbReference>
<keyword evidence="6 8" id="KW-0472">Membrane</keyword>
<dbReference type="Proteomes" id="UP000638732">
    <property type="component" value="Unassembled WGS sequence"/>
</dbReference>
<dbReference type="InterPro" id="IPR023996">
    <property type="entry name" value="TonB-dep_OMP_SusC/RagA"/>
</dbReference>